<dbReference type="EMBL" id="AMZH03010964">
    <property type="protein sequence ID" value="RRT53761.1"/>
    <property type="molecule type" value="Genomic_DNA"/>
</dbReference>
<dbReference type="Proteomes" id="UP000287651">
    <property type="component" value="Unassembled WGS sequence"/>
</dbReference>
<comment type="caution">
    <text evidence="2">The sequence shown here is derived from an EMBL/GenBank/DDBJ whole genome shotgun (WGS) entry which is preliminary data.</text>
</comment>
<evidence type="ECO:0000313" key="2">
    <source>
        <dbReference type="EMBL" id="RRT53761.1"/>
    </source>
</evidence>
<protein>
    <submittedName>
        <fullName evidence="2">Uncharacterized protein</fullName>
    </submittedName>
</protein>
<accession>A0A426YPV4</accession>
<gene>
    <name evidence="2" type="ORF">B296_00046511</name>
</gene>
<name>A0A426YPV4_ENSVE</name>
<feature type="region of interest" description="Disordered" evidence="1">
    <location>
        <begin position="1"/>
        <end position="32"/>
    </location>
</feature>
<organism evidence="2 3">
    <name type="scientific">Ensete ventricosum</name>
    <name type="common">Abyssinian banana</name>
    <name type="synonym">Musa ensete</name>
    <dbReference type="NCBI Taxonomy" id="4639"/>
    <lineage>
        <taxon>Eukaryota</taxon>
        <taxon>Viridiplantae</taxon>
        <taxon>Streptophyta</taxon>
        <taxon>Embryophyta</taxon>
        <taxon>Tracheophyta</taxon>
        <taxon>Spermatophyta</taxon>
        <taxon>Magnoliopsida</taxon>
        <taxon>Liliopsida</taxon>
        <taxon>Zingiberales</taxon>
        <taxon>Musaceae</taxon>
        <taxon>Ensete</taxon>
    </lineage>
</organism>
<evidence type="ECO:0000256" key="1">
    <source>
        <dbReference type="SAM" id="MobiDB-lite"/>
    </source>
</evidence>
<sequence>MQLERHATPLRYASTSKTSEARTKAREKRTHEMSVTILAQENRGEARLPLWRVGMGNLGATIYRTHENKAAANAVCHFFFSSFIDVPPRAFLYSSMIHVPTMASTRAPSVCLTKCFKEINLPQRPSPQQHDPHLAYNGPHIIFFHLFDEMLQSHYRCPSPFLR</sequence>
<feature type="compositionally biased region" description="Basic and acidic residues" evidence="1">
    <location>
        <begin position="19"/>
        <end position="32"/>
    </location>
</feature>
<reference evidence="2 3" key="1">
    <citation type="journal article" date="2014" name="Agronomy (Basel)">
        <title>A Draft Genome Sequence for Ensete ventricosum, the Drought-Tolerant Tree Against Hunger.</title>
        <authorList>
            <person name="Harrison J."/>
            <person name="Moore K.A."/>
            <person name="Paszkiewicz K."/>
            <person name="Jones T."/>
            <person name="Grant M."/>
            <person name="Ambacheew D."/>
            <person name="Muzemil S."/>
            <person name="Studholme D.J."/>
        </authorList>
    </citation>
    <scope>NUCLEOTIDE SEQUENCE [LARGE SCALE GENOMIC DNA]</scope>
</reference>
<dbReference type="AlphaFoldDB" id="A0A426YPV4"/>
<evidence type="ECO:0000313" key="3">
    <source>
        <dbReference type="Proteomes" id="UP000287651"/>
    </source>
</evidence>
<proteinExistence type="predicted"/>